<feature type="region of interest" description="Disordered" evidence="4">
    <location>
        <begin position="128"/>
        <end position="173"/>
    </location>
</feature>
<name>A0A9W6WMZ2_9STRA</name>
<evidence type="ECO:0000256" key="3">
    <source>
        <dbReference type="ARBA" id="ARBA00023002"/>
    </source>
</evidence>
<evidence type="ECO:0000313" key="5">
    <source>
        <dbReference type="EMBL" id="GMF10798.1"/>
    </source>
</evidence>
<dbReference type="OrthoDB" id="202203at2759"/>
<dbReference type="Gene3D" id="3.50.50.100">
    <property type="match status" value="1"/>
</dbReference>
<organism evidence="5 6">
    <name type="scientific">Phytophthora lilii</name>
    <dbReference type="NCBI Taxonomy" id="2077276"/>
    <lineage>
        <taxon>Eukaryota</taxon>
        <taxon>Sar</taxon>
        <taxon>Stramenopiles</taxon>
        <taxon>Oomycota</taxon>
        <taxon>Peronosporomycetes</taxon>
        <taxon>Peronosporales</taxon>
        <taxon>Peronosporaceae</taxon>
        <taxon>Phytophthora</taxon>
    </lineage>
</organism>
<gene>
    <name evidence="5" type="ORF">Plil01_000156800</name>
</gene>
<dbReference type="Proteomes" id="UP001165083">
    <property type="component" value="Unassembled WGS sequence"/>
</dbReference>
<reference evidence="5" key="1">
    <citation type="submission" date="2023-04" db="EMBL/GenBank/DDBJ databases">
        <title>Phytophthora lilii NBRC 32176.</title>
        <authorList>
            <person name="Ichikawa N."/>
            <person name="Sato H."/>
            <person name="Tonouchi N."/>
        </authorList>
    </citation>
    <scope>NUCLEOTIDE SEQUENCE</scope>
    <source>
        <strain evidence="5">NBRC 32176</strain>
    </source>
</reference>
<protein>
    <submittedName>
        <fullName evidence="5">Unnamed protein product</fullName>
    </submittedName>
</protein>
<dbReference type="PANTHER" id="PTHR43735">
    <property type="entry name" value="APOPTOSIS-INDUCING FACTOR 1"/>
    <property type="match status" value="1"/>
</dbReference>
<evidence type="ECO:0000256" key="2">
    <source>
        <dbReference type="ARBA" id="ARBA00022827"/>
    </source>
</evidence>
<evidence type="ECO:0000256" key="1">
    <source>
        <dbReference type="ARBA" id="ARBA00022630"/>
    </source>
</evidence>
<proteinExistence type="predicted"/>
<keyword evidence="2" id="KW-0274">FAD</keyword>
<dbReference type="GO" id="GO:0050660">
    <property type="term" value="F:flavin adenine dinucleotide binding"/>
    <property type="evidence" value="ECO:0007669"/>
    <property type="project" value="TreeGrafter"/>
</dbReference>
<dbReference type="EMBL" id="BSXW01000054">
    <property type="protein sequence ID" value="GMF10798.1"/>
    <property type="molecule type" value="Genomic_DNA"/>
</dbReference>
<keyword evidence="3" id="KW-0560">Oxidoreductase</keyword>
<dbReference type="InterPro" id="IPR036188">
    <property type="entry name" value="FAD/NAD-bd_sf"/>
</dbReference>
<dbReference type="PANTHER" id="PTHR43735:SF3">
    <property type="entry name" value="FERROPTOSIS SUPPRESSOR PROTEIN 1"/>
    <property type="match status" value="1"/>
</dbReference>
<dbReference type="GO" id="GO:0004174">
    <property type="term" value="F:electron-transferring-flavoprotein dehydrogenase activity"/>
    <property type="evidence" value="ECO:0007669"/>
    <property type="project" value="TreeGrafter"/>
</dbReference>
<sequence>MINSRYGHQYCASPGQEPDNTEVIVIEKNAFFYHVVGASRAYVNADYANKMFIPYENAIPKSAAAFVRIVRGVATQSSVVTNEIFYRSIGHDDTETNTKEKLHFDYLVLAMGSTYAVPIKQGSRDYARSAEAAGGSDANRQSGERGGIRRWVRGLRGGRRNQGEVPGQVGDEC</sequence>
<dbReference type="SUPFAM" id="SSF51905">
    <property type="entry name" value="FAD/NAD(P)-binding domain"/>
    <property type="match status" value="1"/>
</dbReference>
<evidence type="ECO:0000256" key="4">
    <source>
        <dbReference type="SAM" id="MobiDB-lite"/>
    </source>
</evidence>
<dbReference type="AlphaFoldDB" id="A0A9W6WMZ2"/>
<feature type="compositionally biased region" description="Basic residues" evidence="4">
    <location>
        <begin position="148"/>
        <end position="159"/>
    </location>
</feature>
<dbReference type="GO" id="GO:0005737">
    <property type="term" value="C:cytoplasm"/>
    <property type="evidence" value="ECO:0007669"/>
    <property type="project" value="TreeGrafter"/>
</dbReference>
<evidence type="ECO:0000313" key="6">
    <source>
        <dbReference type="Proteomes" id="UP001165083"/>
    </source>
</evidence>
<comment type="caution">
    <text evidence="5">The sequence shown here is derived from an EMBL/GenBank/DDBJ whole genome shotgun (WGS) entry which is preliminary data.</text>
</comment>
<keyword evidence="1" id="KW-0285">Flavoprotein</keyword>
<accession>A0A9W6WMZ2</accession>
<keyword evidence="6" id="KW-1185">Reference proteome</keyword>